<dbReference type="Proteomes" id="UP001172457">
    <property type="component" value="Chromosome 8"/>
</dbReference>
<proteinExistence type="predicted"/>
<evidence type="ECO:0000313" key="2">
    <source>
        <dbReference type="Proteomes" id="UP001172457"/>
    </source>
</evidence>
<comment type="caution">
    <text evidence="1">The sequence shown here is derived from an EMBL/GenBank/DDBJ whole genome shotgun (WGS) entry which is preliminary data.</text>
</comment>
<reference evidence="1" key="1">
    <citation type="submission" date="2023-03" db="EMBL/GenBank/DDBJ databases">
        <title>Chromosome-scale reference genome and RAD-based genetic map of yellow starthistle (Centaurea solstitialis) reveal putative structural variation and QTLs associated with invader traits.</title>
        <authorList>
            <person name="Reatini B."/>
            <person name="Cang F.A."/>
            <person name="Jiang Q."/>
            <person name="Mckibben M.T.W."/>
            <person name="Barker M.S."/>
            <person name="Rieseberg L.H."/>
            <person name="Dlugosch K.M."/>
        </authorList>
    </citation>
    <scope>NUCLEOTIDE SEQUENCE</scope>
    <source>
        <strain evidence="1">CAN-66</strain>
        <tissue evidence="1">Leaf</tissue>
    </source>
</reference>
<dbReference type="AlphaFoldDB" id="A0AA38SAR2"/>
<dbReference type="PANTHER" id="PTHR47150">
    <property type="entry name" value="OS12G0169200 PROTEIN"/>
    <property type="match status" value="1"/>
</dbReference>
<dbReference type="EMBL" id="JARYMX010000008">
    <property type="protein sequence ID" value="KAJ9539310.1"/>
    <property type="molecule type" value="Genomic_DNA"/>
</dbReference>
<evidence type="ECO:0000313" key="1">
    <source>
        <dbReference type="EMBL" id="KAJ9539310.1"/>
    </source>
</evidence>
<name>A0AA38SAR2_9ASTR</name>
<keyword evidence="2" id="KW-1185">Reference proteome</keyword>
<organism evidence="1 2">
    <name type="scientific">Centaurea solstitialis</name>
    <name type="common">yellow star-thistle</name>
    <dbReference type="NCBI Taxonomy" id="347529"/>
    <lineage>
        <taxon>Eukaryota</taxon>
        <taxon>Viridiplantae</taxon>
        <taxon>Streptophyta</taxon>
        <taxon>Embryophyta</taxon>
        <taxon>Tracheophyta</taxon>
        <taxon>Spermatophyta</taxon>
        <taxon>Magnoliopsida</taxon>
        <taxon>eudicotyledons</taxon>
        <taxon>Gunneridae</taxon>
        <taxon>Pentapetalae</taxon>
        <taxon>asterids</taxon>
        <taxon>campanulids</taxon>
        <taxon>Asterales</taxon>
        <taxon>Asteraceae</taxon>
        <taxon>Carduoideae</taxon>
        <taxon>Cardueae</taxon>
        <taxon>Centaureinae</taxon>
        <taxon>Centaurea</taxon>
    </lineage>
</organism>
<protein>
    <submittedName>
        <fullName evidence="1">Uncharacterized protein</fullName>
    </submittedName>
</protein>
<sequence length="121" mass="13541">MSTSSESSWEEAGEGVVDKHFRVFGSVVMEETRLVIENEIIGTSNPRPGGPNKIEFGKRDTIYLSLTTFLITRIVANVEREFDFFKQAWDARDVKGFSPLQKCTSAIRQLAYGSVADSTDE</sequence>
<dbReference type="PANTHER" id="PTHR47150:SF4">
    <property type="entry name" value="HARBINGER TRANSPOSASE-DERIVED PROTEIN-RELATED"/>
    <property type="match status" value="1"/>
</dbReference>
<gene>
    <name evidence="1" type="ORF">OSB04_032043</name>
</gene>
<accession>A0AA38SAR2</accession>